<dbReference type="AlphaFoldDB" id="A0A165D9V4"/>
<dbReference type="Proteomes" id="UP000076872">
    <property type="component" value="Unassembled WGS sequence"/>
</dbReference>
<reference evidence="6 7" key="1">
    <citation type="submission" date="2016-03" db="EMBL/GenBank/DDBJ databases">
        <title>Comparative genomics of 54 Lactobacillus plantarum strains reveals genomic uncoupling from niche constraints.</title>
        <authorList>
            <person name="Martino M.E."/>
        </authorList>
    </citation>
    <scope>NUCLEOTIDE SEQUENCE [LARGE SCALE GENOMIC DNA]</scope>
    <source>
        <strain evidence="3 7">19.1</strain>
        <strain evidence="4 6">NAB2</strain>
        <strain evidence="2 8">Nizo2260</strain>
    </source>
</reference>
<reference evidence="5 9" key="2">
    <citation type="submission" date="2020-12" db="EMBL/GenBank/DDBJ databases">
        <title>Whole genome sequencing of Lactobacillus plantarum PC518.</title>
        <authorList>
            <person name="Guo Q."/>
        </authorList>
    </citation>
    <scope>NUCLEOTIDE SEQUENCE [LARGE SCALE GENOMIC DNA]</scope>
    <source>
        <strain evidence="5 9">PC518</strain>
    </source>
</reference>
<keyword evidence="1" id="KW-0812">Transmembrane</keyword>
<keyword evidence="1" id="KW-1133">Transmembrane helix</keyword>
<dbReference type="Proteomes" id="UP000076882">
    <property type="component" value="Unassembled WGS sequence"/>
</dbReference>
<evidence type="ECO:0000313" key="7">
    <source>
        <dbReference type="Proteomes" id="UP000076882"/>
    </source>
</evidence>
<dbReference type="EMBL" id="LUWI01000022">
    <property type="protein sequence ID" value="KZU03638.1"/>
    <property type="molecule type" value="Genomic_DNA"/>
</dbReference>
<dbReference type="EMBL" id="LUXO01000029">
    <property type="protein sequence ID" value="KZV02790.1"/>
    <property type="molecule type" value="Genomic_DNA"/>
</dbReference>
<dbReference type="Proteomes" id="UP000595466">
    <property type="component" value="Chromosome"/>
</dbReference>
<feature type="transmembrane region" description="Helical" evidence="1">
    <location>
        <begin position="21"/>
        <end position="39"/>
    </location>
</feature>
<evidence type="ECO:0000313" key="6">
    <source>
        <dbReference type="Proteomes" id="UP000076872"/>
    </source>
</evidence>
<dbReference type="RefSeq" id="WP_003642299.1">
    <property type="nucleotide sequence ID" value="NZ_AP028153.1"/>
</dbReference>
<name>A0A165D9V4_LACPN</name>
<evidence type="ECO:0000313" key="3">
    <source>
        <dbReference type="EMBL" id="KZU95749.1"/>
    </source>
</evidence>
<evidence type="ECO:0000313" key="8">
    <source>
        <dbReference type="Proteomes" id="UP000076989"/>
    </source>
</evidence>
<dbReference type="GeneID" id="77218427"/>
<dbReference type="PATRIC" id="fig|1590.142.peg.2732"/>
<accession>A0A165D9V4</accession>
<proteinExistence type="predicted"/>
<dbReference type="EMBL" id="LUXM01000025">
    <property type="protein sequence ID" value="KZU95749.1"/>
    <property type="molecule type" value="Genomic_DNA"/>
</dbReference>
<dbReference type="EMBL" id="CP066817">
    <property type="protein sequence ID" value="QQM61472.1"/>
    <property type="molecule type" value="Genomic_DNA"/>
</dbReference>
<evidence type="ECO:0000313" key="9">
    <source>
        <dbReference type="Proteomes" id="UP000595466"/>
    </source>
</evidence>
<evidence type="ECO:0000313" key="2">
    <source>
        <dbReference type="EMBL" id="KZU03638.1"/>
    </source>
</evidence>
<evidence type="ECO:0000313" key="5">
    <source>
        <dbReference type="EMBL" id="QQM61472.1"/>
    </source>
</evidence>
<keyword evidence="1" id="KW-0472">Membrane</keyword>
<sequence length="45" mass="5267">MTINDGMTLIKVLVTWWSVSWLLRATLIGVVGIIAYRFLKQRQFK</sequence>
<dbReference type="Proteomes" id="UP000076989">
    <property type="component" value="Unassembled WGS sequence"/>
</dbReference>
<evidence type="ECO:0000256" key="1">
    <source>
        <dbReference type="SAM" id="Phobius"/>
    </source>
</evidence>
<organism evidence="3 7">
    <name type="scientific">Lactiplantibacillus plantarum</name>
    <name type="common">Lactobacillus plantarum</name>
    <dbReference type="NCBI Taxonomy" id="1590"/>
    <lineage>
        <taxon>Bacteria</taxon>
        <taxon>Bacillati</taxon>
        <taxon>Bacillota</taxon>
        <taxon>Bacilli</taxon>
        <taxon>Lactobacillales</taxon>
        <taxon>Lactobacillaceae</taxon>
        <taxon>Lactiplantibacillus</taxon>
    </lineage>
</organism>
<protein>
    <submittedName>
        <fullName evidence="3">Uncharacterized protein</fullName>
    </submittedName>
</protein>
<gene>
    <name evidence="5" type="ORF">JH395_02650</name>
    <name evidence="3" type="ORF">Lp19_1338</name>
    <name evidence="4" type="ORF">NAB2_1762</name>
    <name evidence="2" type="ORF">Nizo2260_1878</name>
</gene>
<evidence type="ECO:0000313" key="4">
    <source>
        <dbReference type="EMBL" id="KZV02790.1"/>
    </source>
</evidence>